<dbReference type="FunFam" id="3.30.70.270:FF:000001">
    <property type="entry name" value="Diguanylate cyclase domain protein"/>
    <property type="match status" value="1"/>
</dbReference>
<dbReference type="NCBIfam" id="TIGR00229">
    <property type="entry name" value="sensory_box"/>
    <property type="match status" value="1"/>
</dbReference>
<keyword evidence="4 6" id="KW-1133">Transmembrane helix</keyword>
<dbReference type="Pfam" id="PF07694">
    <property type="entry name" value="5TM-5TMR_LYT"/>
    <property type="match status" value="1"/>
</dbReference>
<evidence type="ECO:0000259" key="9">
    <source>
        <dbReference type="PROSITE" id="PS50887"/>
    </source>
</evidence>
<feature type="domain" description="GGDEF" evidence="9">
    <location>
        <begin position="484"/>
        <end position="617"/>
    </location>
</feature>
<evidence type="ECO:0000259" key="7">
    <source>
        <dbReference type="PROSITE" id="PS50112"/>
    </source>
</evidence>
<dbReference type="EMBL" id="NWQG01000105">
    <property type="protein sequence ID" value="PDQ19889.1"/>
    <property type="molecule type" value="Genomic_DNA"/>
</dbReference>
<feature type="domain" description="PAS" evidence="7">
    <location>
        <begin position="325"/>
        <end position="363"/>
    </location>
</feature>
<dbReference type="Proteomes" id="UP000219182">
    <property type="component" value="Unassembled WGS sequence"/>
</dbReference>
<dbReference type="PANTHER" id="PTHR44757:SF2">
    <property type="entry name" value="BIOFILM ARCHITECTURE MAINTENANCE PROTEIN MBAA"/>
    <property type="match status" value="1"/>
</dbReference>
<dbReference type="SMART" id="SM00091">
    <property type="entry name" value="PAS"/>
    <property type="match status" value="2"/>
</dbReference>
<evidence type="ECO:0000256" key="3">
    <source>
        <dbReference type="ARBA" id="ARBA00022692"/>
    </source>
</evidence>
<dbReference type="InterPro" id="IPR000700">
    <property type="entry name" value="PAS-assoc_C"/>
</dbReference>
<evidence type="ECO:0000256" key="5">
    <source>
        <dbReference type="ARBA" id="ARBA00023136"/>
    </source>
</evidence>
<dbReference type="GO" id="GO:0005886">
    <property type="term" value="C:plasma membrane"/>
    <property type="evidence" value="ECO:0007669"/>
    <property type="project" value="UniProtKB-SubCell"/>
</dbReference>
<evidence type="ECO:0000313" key="10">
    <source>
        <dbReference type="EMBL" id="PDQ19889.1"/>
    </source>
</evidence>
<dbReference type="Gene3D" id="3.30.450.20">
    <property type="entry name" value="PAS domain"/>
    <property type="match status" value="2"/>
</dbReference>
<dbReference type="InterPro" id="IPR052155">
    <property type="entry name" value="Biofilm_reg_signaling"/>
</dbReference>
<dbReference type="GO" id="GO:0000155">
    <property type="term" value="F:phosphorelay sensor kinase activity"/>
    <property type="evidence" value="ECO:0007669"/>
    <property type="project" value="InterPro"/>
</dbReference>
<dbReference type="InterPro" id="IPR029787">
    <property type="entry name" value="Nucleotide_cyclase"/>
</dbReference>
<dbReference type="InterPro" id="IPR035965">
    <property type="entry name" value="PAS-like_dom_sf"/>
</dbReference>
<dbReference type="InterPro" id="IPR013656">
    <property type="entry name" value="PAS_4"/>
</dbReference>
<dbReference type="PROSITE" id="PS50113">
    <property type="entry name" value="PAC"/>
    <property type="match status" value="1"/>
</dbReference>
<comment type="subcellular location">
    <subcellularLocation>
        <location evidence="1">Cell membrane</location>
        <topology evidence="1">Multi-pass membrane protein</topology>
    </subcellularLocation>
</comment>
<dbReference type="PROSITE" id="PS50887">
    <property type="entry name" value="GGDEF"/>
    <property type="match status" value="1"/>
</dbReference>
<sequence length="628" mass="68479">MPKGSVVAIWQPLFANLAASAVMLVAWSSVGDFVARLSETRQRLLFGVVMTAGTVGSMMMAFEASPGVYNDFRGPLIAVTGLFGGVPAAVMAAGAALMYRLYLGGAVFSGVLSIMLATTIGLLGYALRRSRRIRYLDLIFMAAAVATLSSVLVLTLPLEQQAVLISQLWQRVLLAFVATLLLGVLLLQEMRRRELSVANQLFRSMVDALPDCLNIKGVDGRFLAANPATAKLMGAASADDLLGKTDFDFYPPELAKQFRDDELAVLREGKHATIEQPGIFADGSTGWLSTLKAPMTNDVGDVIGLITHNRDVTLRRTLQTKLEETQAYLDQALENMNDGLAMYDPDGVILFCNNRYSELFPLTAHLRIPGASFADIIRASVKLSEEPLGPRKSLDDHLAEKLATLREDGEKLVELGDGRTFALRTKVLANGCTVQTISDVTERRSFEKSLERQALHDPLTGLPNRAFFNRELNRLVDKARAESGELVVMLLDLDRFKEVNDNFGHAVGDMFLVEIARRLEKSIRRGDMVARLGGDEFAVLMYGPTDGTGDVSLATRIMKNLSQPLKMDDVTLLPGGTIGYTVFPGDQADPEGLLKNADKALYQAKARGRGTWKAYDPNAVATTTARRG</sequence>
<dbReference type="GO" id="GO:0071555">
    <property type="term" value="P:cell wall organization"/>
    <property type="evidence" value="ECO:0007669"/>
    <property type="project" value="InterPro"/>
</dbReference>
<keyword evidence="2" id="KW-1003">Cell membrane</keyword>
<feature type="transmembrane region" description="Helical" evidence="6">
    <location>
        <begin position="105"/>
        <end position="126"/>
    </location>
</feature>
<evidence type="ECO:0000256" key="1">
    <source>
        <dbReference type="ARBA" id="ARBA00004651"/>
    </source>
</evidence>
<dbReference type="InterPro" id="IPR000160">
    <property type="entry name" value="GGDEF_dom"/>
</dbReference>
<evidence type="ECO:0000256" key="2">
    <source>
        <dbReference type="ARBA" id="ARBA00022475"/>
    </source>
</evidence>
<gene>
    <name evidence="10" type="ORF">CN311_17160</name>
</gene>
<keyword evidence="5 6" id="KW-0472">Membrane</keyword>
<feature type="transmembrane region" description="Helical" evidence="6">
    <location>
        <begin position="168"/>
        <end position="187"/>
    </location>
</feature>
<dbReference type="AlphaFoldDB" id="A0A2A6FD70"/>
<dbReference type="Pfam" id="PF08448">
    <property type="entry name" value="PAS_4"/>
    <property type="match status" value="1"/>
</dbReference>
<dbReference type="Gene3D" id="3.30.70.270">
    <property type="match status" value="1"/>
</dbReference>
<evidence type="ECO:0000256" key="6">
    <source>
        <dbReference type="SAM" id="Phobius"/>
    </source>
</evidence>
<evidence type="ECO:0000256" key="4">
    <source>
        <dbReference type="ARBA" id="ARBA00022989"/>
    </source>
</evidence>
<dbReference type="InterPro" id="IPR000014">
    <property type="entry name" value="PAS"/>
</dbReference>
<feature type="transmembrane region" description="Helical" evidence="6">
    <location>
        <begin position="138"/>
        <end position="156"/>
    </location>
</feature>
<dbReference type="Pfam" id="PF00990">
    <property type="entry name" value="GGDEF"/>
    <property type="match status" value="1"/>
</dbReference>
<evidence type="ECO:0000313" key="11">
    <source>
        <dbReference type="Proteomes" id="UP000219182"/>
    </source>
</evidence>
<feature type="domain" description="PAC" evidence="8">
    <location>
        <begin position="272"/>
        <end position="324"/>
    </location>
</feature>
<dbReference type="SUPFAM" id="SSF55785">
    <property type="entry name" value="PYP-like sensor domain (PAS domain)"/>
    <property type="match status" value="2"/>
</dbReference>
<feature type="transmembrane region" description="Helical" evidence="6">
    <location>
        <begin position="76"/>
        <end position="99"/>
    </location>
</feature>
<accession>A0A2A6FD70</accession>
<organism evidence="10 11">
    <name type="scientific">Mesorhizobium sanjuanii</name>
    <dbReference type="NCBI Taxonomy" id="2037900"/>
    <lineage>
        <taxon>Bacteria</taxon>
        <taxon>Pseudomonadati</taxon>
        <taxon>Pseudomonadota</taxon>
        <taxon>Alphaproteobacteria</taxon>
        <taxon>Hyphomicrobiales</taxon>
        <taxon>Phyllobacteriaceae</taxon>
        <taxon>Mesorhizobium</taxon>
    </lineage>
</organism>
<dbReference type="InterPro" id="IPR011620">
    <property type="entry name" value="Sig_transdc_His_kinase_LytS_TM"/>
</dbReference>
<dbReference type="PROSITE" id="PS50112">
    <property type="entry name" value="PAS"/>
    <property type="match status" value="1"/>
</dbReference>
<dbReference type="InterPro" id="IPR043128">
    <property type="entry name" value="Rev_trsase/Diguanyl_cyclase"/>
</dbReference>
<reference evidence="10 11" key="1">
    <citation type="submission" date="2017-09" db="EMBL/GenBank/DDBJ databases">
        <title>Mesorhizobum sanjuanii sp. nov. isolated from nodules of Lotus tenuis in saline-alkaline lowlands of Flooding Pampa.</title>
        <authorList>
            <person name="Sannazzaro A.I."/>
            <person name="Torres Tejerizo G.A."/>
            <person name="Fontana F."/>
            <person name="Cumpa Velazquez L.M."/>
            <person name="Hansen L."/>
            <person name="Pistorio M."/>
            <person name="Estrella M.J."/>
        </authorList>
    </citation>
    <scope>NUCLEOTIDE SEQUENCE [LARGE SCALE GENOMIC DNA]</scope>
    <source>
        <strain evidence="10 11">BSA136</strain>
    </source>
</reference>
<protein>
    <submittedName>
        <fullName evidence="10">Diguanylate cyclase</fullName>
    </submittedName>
</protein>
<dbReference type="CDD" id="cd00130">
    <property type="entry name" value="PAS"/>
    <property type="match status" value="1"/>
</dbReference>
<dbReference type="CDD" id="cd01949">
    <property type="entry name" value="GGDEF"/>
    <property type="match status" value="1"/>
</dbReference>
<comment type="caution">
    <text evidence="10">The sequence shown here is derived from an EMBL/GenBank/DDBJ whole genome shotgun (WGS) entry which is preliminary data.</text>
</comment>
<keyword evidence="3 6" id="KW-0812">Transmembrane</keyword>
<evidence type="ECO:0000259" key="8">
    <source>
        <dbReference type="PROSITE" id="PS50113"/>
    </source>
</evidence>
<dbReference type="SMART" id="SM00267">
    <property type="entry name" value="GGDEF"/>
    <property type="match status" value="1"/>
</dbReference>
<keyword evidence="11" id="KW-1185">Reference proteome</keyword>
<dbReference type="NCBIfam" id="TIGR00254">
    <property type="entry name" value="GGDEF"/>
    <property type="match status" value="1"/>
</dbReference>
<dbReference type="PANTHER" id="PTHR44757">
    <property type="entry name" value="DIGUANYLATE CYCLASE DGCP"/>
    <property type="match status" value="1"/>
</dbReference>
<name>A0A2A6FD70_9HYPH</name>
<proteinExistence type="predicted"/>
<dbReference type="SUPFAM" id="SSF55073">
    <property type="entry name" value="Nucleotide cyclase"/>
    <property type="match status" value="1"/>
</dbReference>
<feature type="transmembrane region" description="Helical" evidence="6">
    <location>
        <begin position="44"/>
        <end position="64"/>
    </location>
</feature>
<dbReference type="Pfam" id="PF12860">
    <property type="entry name" value="PAS_7"/>
    <property type="match status" value="1"/>
</dbReference>